<accession>A0AAD7IAV5</accession>
<gene>
    <name evidence="1" type="ORF">B0H16DRAFT_1729624</name>
</gene>
<proteinExistence type="predicted"/>
<sequence length="162" mass="18333">MHHMDVQPSPLDFERARSSRPYGSTLMPLKFNGALVPHSKSRPRPYSERTRAYSASTSDRVHRLSHPNALTPSILSFLDRPLMLFSHYVYASTAVVLAYSKLFMLFDPRPPSEQPSAESSIKQLLDLHVQSLNRGLGDTLTLSSYMDPRFIDSTVDPQVWPC</sequence>
<keyword evidence="2" id="KW-1185">Reference proteome</keyword>
<comment type="caution">
    <text evidence="1">The sequence shown here is derived from an EMBL/GenBank/DDBJ whole genome shotgun (WGS) entry which is preliminary data.</text>
</comment>
<evidence type="ECO:0000313" key="2">
    <source>
        <dbReference type="Proteomes" id="UP001215598"/>
    </source>
</evidence>
<dbReference type="AlphaFoldDB" id="A0AAD7IAV5"/>
<dbReference type="Proteomes" id="UP001215598">
    <property type="component" value="Unassembled WGS sequence"/>
</dbReference>
<organism evidence="1 2">
    <name type="scientific">Mycena metata</name>
    <dbReference type="NCBI Taxonomy" id="1033252"/>
    <lineage>
        <taxon>Eukaryota</taxon>
        <taxon>Fungi</taxon>
        <taxon>Dikarya</taxon>
        <taxon>Basidiomycota</taxon>
        <taxon>Agaricomycotina</taxon>
        <taxon>Agaricomycetes</taxon>
        <taxon>Agaricomycetidae</taxon>
        <taxon>Agaricales</taxon>
        <taxon>Marasmiineae</taxon>
        <taxon>Mycenaceae</taxon>
        <taxon>Mycena</taxon>
    </lineage>
</organism>
<protein>
    <submittedName>
        <fullName evidence="1">Uncharacterized protein</fullName>
    </submittedName>
</protein>
<evidence type="ECO:0000313" key="1">
    <source>
        <dbReference type="EMBL" id="KAJ7738943.1"/>
    </source>
</evidence>
<dbReference type="EMBL" id="JARKIB010000109">
    <property type="protein sequence ID" value="KAJ7738943.1"/>
    <property type="molecule type" value="Genomic_DNA"/>
</dbReference>
<name>A0AAD7IAV5_9AGAR</name>
<reference evidence="1" key="1">
    <citation type="submission" date="2023-03" db="EMBL/GenBank/DDBJ databases">
        <title>Massive genome expansion in bonnet fungi (Mycena s.s.) driven by repeated elements and novel gene families across ecological guilds.</title>
        <authorList>
            <consortium name="Lawrence Berkeley National Laboratory"/>
            <person name="Harder C.B."/>
            <person name="Miyauchi S."/>
            <person name="Viragh M."/>
            <person name="Kuo A."/>
            <person name="Thoen E."/>
            <person name="Andreopoulos B."/>
            <person name="Lu D."/>
            <person name="Skrede I."/>
            <person name="Drula E."/>
            <person name="Henrissat B."/>
            <person name="Morin E."/>
            <person name="Kohler A."/>
            <person name="Barry K."/>
            <person name="LaButti K."/>
            <person name="Morin E."/>
            <person name="Salamov A."/>
            <person name="Lipzen A."/>
            <person name="Mereny Z."/>
            <person name="Hegedus B."/>
            <person name="Baldrian P."/>
            <person name="Stursova M."/>
            <person name="Weitz H."/>
            <person name="Taylor A."/>
            <person name="Grigoriev I.V."/>
            <person name="Nagy L.G."/>
            <person name="Martin F."/>
            <person name="Kauserud H."/>
        </authorList>
    </citation>
    <scope>NUCLEOTIDE SEQUENCE</scope>
    <source>
        <strain evidence="1">CBHHK182m</strain>
    </source>
</reference>